<evidence type="ECO:0000313" key="6">
    <source>
        <dbReference type="Proteomes" id="UP000554482"/>
    </source>
</evidence>
<dbReference type="Gene3D" id="1.10.10.60">
    <property type="entry name" value="Homeodomain-like"/>
    <property type="match status" value="1"/>
</dbReference>
<evidence type="ECO:0000313" key="5">
    <source>
        <dbReference type="EMBL" id="KAF5198400.1"/>
    </source>
</evidence>
<dbReference type="GO" id="GO:0003700">
    <property type="term" value="F:DNA-binding transcription factor activity"/>
    <property type="evidence" value="ECO:0007669"/>
    <property type="project" value="TreeGrafter"/>
</dbReference>
<name>A0A7J6WP95_THATH</name>
<dbReference type="GO" id="GO:0050793">
    <property type="term" value="P:regulation of developmental process"/>
    <property type="evidence" value="ECO:0007669"/>
    <property type="project" value="TreeGrafter"/>
</dbReference>
<dbReference type="PROSITE" id="PS51523">
    <property type="entry name" value="ZF_HD_DIMER"/>
    <property type="match status" value="1"/>
</dbReference>
<keyword evidence="2" id="KW-0863">Zinc-finger</keyword>
<keyword evidence="3" id="KW-0862">Zinc</keyword>
<dbReference type="GO" id="GO:0005634">
    <property type="term" value="C:nucleus"/>
    <property type="evidence" value="ECO:0007669"/>
    <property type="project" value="TreeGrafter"/>
</dbReference>
<protein>
    <recommendedName>
        <fullName evidence="4">ZF-HD dimerization-type domain-containing protein</fullName>
    </recommendedName>
</protein>
<proteinExistence type="predicted"/>
<organism evidence="5 6">
    <name type="scientific">Thalictrum thalictroides</name>
    <name type="common">Rue-anemone</name>
    <name type="synonym">Anemone thalictroides</name>
    <dbReference type="NCBI Taxonomy" id="46969"/>
    <lineage>
        <taxon>Eukaryota</taxon>
        <taxon>Viridiplantae</taxon>
        <taxon>Streptophyta</taxon>
        <taxon>Embryophyta</taxon>
        <taxon>Tracheophyta</taxon>
        <taxon>Spermatophyta</taxon>
        <taxon>Magnoliopsida</taxon>
        <taxon>Ranunculales</taxon>
        <taxon>Ranunculaceae</taxon>
        <taxon>Thalictroideae</taxon>
        <taxon>Thalictrum</taxon>
    </lineage>
</organism>
<reference evidence="5 6" key="1">
    <citation type="submission" date="2020-06" db="EMBL/GenBank/DDBJ databases">
        <title>Transcriptomic and genomic resources for Thalictrum thalictroides and T. hernandezii: Facilitating candidate gene discovery in an emerging model plant lineage.</title>
        <authorList>
            <person name="Arias T."/>
            <person name="Riano-Pachon D.M."/>
            <person name="Di Stilio V.S."/>
        </authorList>
    </citation>
    <scope>NUCLEOTIDE SEQUENCE [LARGE SCALE GENOMIC DNA]</scope>
    <source>
        <strain evidence="6">cv. WT478/WT964</strain>
        <tissue evidence="5">Leaves</tissue>
    </source>
</reference>
<dbReference type="OrthoDB" id="1495527at2759"/>
<evidence type="ECO:0000256" key="3">
    <source>
        <dbReference type="ARBA" id="ARBA00022833"/>
    </source>
</evidence>
<dbReference type="AlphaFoldDB" id="A0A7J6WP95"/>
<dbReference type="GO" id="GO:0000976">
    <property type="term" value="F:transcription cis-regulatory region binding"/>
    <property type="evidence" value="ECO:0007669"/>
    <property type="project" value="TreeGrafter"/>
</dbReference>
<dbReference type="PANTHER" id="PTHR31948">
    <property type="entry name" value="ZINC-FINGER HOMEODOMAIN PROTEIN 2"/>
    <property type="match status" value="1"/>
</dbReference>
<evidence type="ECO:0000259" key="4">
    <source>
        <dbReference type="PROSITE" id="PS51523"/>
    </source>
</evidence>
<keyword evidence="6" id="KW-1185">Reference proteome</keyword>
<sequence>MEGGGRKIVYGKCHKNHAAVLGKHATDGCLEYLQDRKHPYSLYCSACFCHRNFHMKSFQPNSSWLALGNGMERGESSRNIKSSVVVDPIYSTRVHVPEEQTNTQAQKVYTRFQQEHMGILADRLGWDLPQTDEQKTTTNVLLDFIGISMESFEVWMKTITKHFIVSHKKPRLPDLN</sequence>
<dbReference type="GO" id="GO:0008270">
    <property type="term" value="F:zinc ion binding"/>
    <property type="evidence" value="ECO:0007669"/>
    <property type="project" value="UniProtKB-KW"/>
</dbReference>
<feature type="domain" description="ZF-HD dimerization-type" evidence="4">
    <location>
        <begin position="10"/>
        <end position="57"/>
    </location>
</feature>
<comment type="caution">
    <text evidence="5">The sequence shown here is derived from an EMBL/GenBank/DDBJ whole genome shotgun (WGS) entry which is preliminary data.</text>
</comment>
<dbReference type="NCBIfam" id="TIGR01566">
    <property type="entry name" value="ZF_HD_prot_N"/>
    <property type="match status" value="1"/>
</dbReference>
<keyword evidence="1" id="KW-0479">Metal-binding</keyword>
<dbReference type="Proteomes" id="UP000554482">
    <property type="component" value="Unassembled WGS sequence"/>
</dbReference>
<evidence type="ECO:0000256" key="2">
    <source>
        <dbReference type="ARBA" id="ARBA00022771"/>
    </source>
</evidence>
<dbReference type="InterPro" id="IPR006456">
    <property type="entry name" value="ZF_HD_homeobox_Cys/His_dimer"/>
</dbReference>
<dbReference type="EMBL" id="JABWDY010013281">
    <property type="protein sequence ID" value="KAF5198400.1"/>
    <property type="molecule type" value="Genomic_DNA"/>
</dbReference>
<accession>A0A7J6WP95</accession>
<gene>
    <name evidence="5" type="ORF">FRX31_012012</name>
</gene>
<dbReference type="PANTHER" id="PTHR31948:SF140">
    <property type="entry name" value="ZINC-FINGER HOMEODOMAIN PROTEIN 2"/>
    <property type="match status" value="1"/>
</dbReference>
<evidence type="ECO:0000256" key="1">
    <source>
        <dbReference type="ARBA" id="ARBA00022723"/>
    </source>
</evidence>
<dbReference type="Pfam" id="PF04770">
    <property type="entry name" value="ZF-HD_dimer"/>
    <property type="match status" value="1"/>
</dbReference>